<dbReference type="Proteomes" id="UP000776651">
    <property type="component" value="Unassembled WGS sequence"/>
</dbReference>
<reference evidence="5 6" key="1">
    <citation type="submission" date="2021-08" db="EMBL/GenBank/DDBJ databases">
        <title>Comparative Genomics Analysis of the Genus Qipengyuania Reveals Extensive Genetic Diversity and Metabolic Versatility, Including the Description of Fifteen Novel Species.</title>
        <authorList>
            <person name="Liu Y."/>
        </authorList>
    </citation>
    <scope>NUCLEOTIDE SEQUENCE [LARGE SCALE GENOMIC DNA]</scope>
    <source>
        <strain evidence="5 6">GH25</strain>
    </source>
</reference>
<dbReference type="Gene3D" id="2.160.20.10">
    <property type="entry name" value="Single-stranded right-handed beta-helix, Pectin lyase-like"/>
    <property type="match status" value="1"/>
</dbReference>
<evidence type="ECO:0000256" key="1">
    <source>
        <dbReference type="ARBA" id="ARBA00022723"/>
    </source>
</evidence>
<evidence type="ECO:0008006" key="7">
    <source>
        <dbReference type="Google" id="ProtNLM"/>
    </source>
</evidence>
<organism evidence="5 6">
    <name type="scientific">Qipengyuania pacifica</name>
    <dbReference type="NCBI Taxonomy" id="2860199"/>
    <lineage>
        <taxon>Bacteria</taxon>
        <taxon>Pseudomonadati</taxon>
        <taxon>Pseudomonadota</taxon>
        <taxon>Alphaproteobacteria</taxon>
        <taxon>Sphingomonadales</taxon>
        <taxon>Erythrobacteraceae</taxon>
        <taxon>Qipengyuania</taxon>
    </lineage>
</organism>
<evidence type="ECO:0000256" key="4">
    <source>
        <dbReference type="SAM" id="SignalP"/>
    </source>
</evidence>
<feature type="compositionally biased region" description="Pro residues" evidence="3">
    <location>
        <begin position="37"/>
        <end position="59"/>
    </location>
</feature>
<comment type="caution">
    <text evidence="5">The sequence shown here is derived from an EMBL/GenBank/DDBJ whole genome shotgun (WGS) entry which is preliminary data.</text>
</comment>
<dbReference type="PROSITE" id="PS51257">
    <property type="entry name" value="PROKAR_LIPOPROTEIN"/>
    <property type="match status" value="1"/>
</dbReference>
<dbReference type="InterPro" id="IPR052063">
    <property type="entry name" value="Polysaccharide_Lyase_1"/>
</dbReference>
<keyword evidence="4" id="KW-0732">Signal</keyword>
<sequence>MSKIYSLSRTRSIIAGKVVSPVALMLLTACGSGDSAPPTPTPTASPTPTPTPSPTPTPTPGTGAGSAFANPDDGAIPEASRHPLAFPTAIGFGAQASARGSNAVVYRINSLADTADPDDGLITLRECALALAVSSPYAIPAGRPRYCVFDVSGQIVVNSEMRITVDGIYIAGQTSPNGIEVVRGKGLVDAPLFYTRSQANAIVRHIRFRYGNHTDAPSSNGDSVRIGSSNRQILDHVTAMFGTDESLDAVCTDCTVQFSMVGPNLCRDAGHDPGNYHCKTFFMKPVNRATIAYNLSQHGDERGANIAAGTTPEATGNTGQVDYIGNTVYNFISEPGLISNQFGSVYLNWINNTHMEGVLSQDRPESFFPAIFNRATIASFGFSIYRSGNEARRGFGAYPGTTINSSMFVDAMTYAPGISQNYLRPWMLTDARTSQRTVLDQAGAILCRGGGCRDNVDALYIEDLQTCDRAPYLFQGGFTSGDPADYGGFALITAGYDPLPDGDNDGMPDEWEARYTNTDANRPDANEDADGDGYPNIEEYLNMLAKDDVRYENLFNSSRQLPAPNCGR</sequence>
<dbReference type="SUPFAM" id="SSF51126">
    <property type="entry name" value="Pectin lyase-like"/>
    <property type="match status" value="1"/>
</dbReference>
<dbReference type="InterPro" id="IPR012334">
    <property type="entry name" value="Pectin_lyas_fold"/>
</dbReference>
<evidence type="ECO:0000256" key="3">
    <source>
        <dbReference type="SAM" id="MobiDB-lite"/>
    </source>
</evidence>
<gene>
    <name evidence="5" type="ORF">K3177_10385</name>
</gene>
<proteinExistence type="predicted"/>
<feature type="chain" id="PRO_5045876331" description="Pectate lyase" evidence="4">
    <location>
        <begin position="36"/>
        <end position="568"/>
    </location>
</feature>
<dbReference type="RefSeq" id="WP_221598212.1">
    <property type="nucleotide sequence ID" value="NZ_JAIGNQ010000003.1"/>
</dbReference>
<keyword evidence="2" id="KW-0325">Glycoprotein</keyword>
<dbReference type="PANTHER" id="PTHR42970">
    <property type="entry name" value="PECTATE LYASE C-RELATED"/>
    <property type="match status" value="1"/>
</dbReference>
<evidence type="ECO:0000313" key="5">
    <source>
        <dbReference type="EMBL" id="MBX7488920.1"/>
    </source>
</evidence>
<dbReference type="EMBL" id="JAIGNQ010000003">
    <property type="protein sequence ID" value="MBX7488920.1"/>
    <property type="molecule type" value="Genomic_DNA"/>
</dbReference>
<feature type="region of interest" description="Disordered" evidence="3">
    <location>
        <begin position="33"/>
        <end position="80"/>
    </location>
</feature>
<keyword evidence="6" id="KW-1185">Reference proteome</keyword>
<dbReference type="PANTHER" id="PTHR42970:SF1">
    <property type="entry name" value="PECTATE LYASE C-RELATED"/>
    <property type="match status" value="1"/>
</dbReference>
<feature type="signal peptide" evidence="4">
    <location>
        <begin position="1"/>
        <end position="35"/>
    </location>
</feature>
<protein>
    <recommendedName>
        <fullName evidence="7">Pectate lyase</fullName>
    </recommendedName>
</protein>
<evidence type="ECO:0000256" key="2">
    <source>
        <dbReference type="ARBA" id="ARBA00023180"/>
    </source>
</evidence>
<evidence type="ECO:0000313" key="6">
    <source>
        <dbReference type="Proteomes" id="UP000776651"/>
    </source>
</evidence>
<name>A0ABS7JFX0_9SPHN</name>
<dbReference type="InterPro" id="IPR011050">
    <property type="entry name" value="Pectin_lyase_fold/virulence"/>
</dbReference>
<accession>A0ABS7JFX0</accession>
<keyword evidence="1" id="KW-0479">Metal-binding</keyword>